<dbReference type="Proteomes" id="UP000562045">
    <property type="component" value="Unassembled WGS sequence"/>
</dbReference>
<sequence length="279" mass="29006">MDINQHLVIGGTGKSGRRVTALLQDRGLPVIALSRPAFDWADPATWATVERPAAAAYLTFAPDLTFPGAPEAVAEVAERMARAGVRRVVLLSGRGEAEAQRAERLVADAAGRHGAGWAVVRCAFFLQNFDESLFAAPLAAGHVAFVAGDVREPFVDLDDVAEVVVGLMTGELPGDRVHELTGPELLTFAEAVAGIARAVGRPIGYEQVSPERLRSGLVAAGLPADDAAALVGLFTEVLAGHNAHLADGVEAALGRPATDLATWARRAAGNGAWLAEAAS</sequence>
<dbReference type="SUPFAM" id="SSF51735">
    <property type="entry name" value="NAD(P)-binding Rossmann-fold domains"/>
    <property type="match status" value="1"/>
</dbReference>
<dbReference type="EMBL" id="JACBZM010000001">
    <property type="protein sequence ID" value="NYI45875.1"/>
    <property type="molecule type" value="Genomic_DNA"/>
</dbReference>
<evidence type="ECO:0000313" key="1">
    <source>
        <dbReference type="EMBL" id="NYI45875.1"/>
    </source>
</evidence>
<evidence type="ECO:0000313" key="2">
    <source>
        <dbReference type="Proteomes" id="UP000562045"/>
    </source>
</evidence>
<proteinExistence type="predicted"/>
<dbReference type="AlphaFoldDB" id="A0A7Y9ZJ93"/>
<comment type="caution">
    <text evidence="1">The sequence shown here is derived from an EMBL/GenBank/DDBJ whole genome shotgun (WGS) entry which is preliminary data.</text>
</comment>
<dbReference type="Gene3D" id="3.40.50.720">
    <property type="entry name" value="NAD(P)-binding Rossmann-like Domain"/>
    <property type="match status" value="1"/>
</dbReference>
<dbReference type="InterPro" id="IPR036291">
    <property type="entry name" value="NAD(P)-bd_dom_sf"/>
</dbReference>
<organism evidence="1 2">
    <name type="scientific">Nocardioides aromaticivorans</name>
    <dbReference type="NCBI Taxonomy" id="200618"/>
    <lineage>
        <taxon>Bacteria</taxon>
        <taxon>Bacillati</taxon>
        <taxon>Actinomycetota</taxon>
        <taxon>Actinomycetes</taxon>
        <taxon>Propionibacteriales</taxon>
        <taxon>Nocardioidaceae</taxon>
        <taxon>Nocardioides</taxon>
    </lineage>
</organism>
<reference evidence="1 2" key="1">
    <citation type="submission" date="2020-07" db="EMBL/GenBank/DDBJ databases">
        <title>Sequencing the genomes of 1000 actinobacteria strains.</title>
        <authorList>
            <person name="Klenk H.-P."/>
        </authorList>
    </citation>
    <scope>NUCLEOTIDE SEQUENCE [LARGE SCALE GENOMIC DNA]</scope>
    <source>
        <strain evidence="1 2">DSM 15131</strain>
    </source>
</reference>
<protein>
    <submittedName>
        <fullName evidence="1">Uncharacterized protein YbjT (DUF2867 family)</fullName>
    </submittedName>
</protein>
<dbReference type="PANTHER" id="PTHR43162">
    <property type="match status" value="1"/>
</dbReference>
<dbReference type="PANTHER" id="PTHR43162:SF1">
    <property type="entry name" value="PRESTALK A DIFFERENTIATION PROTEIN A"/>
    <property type="match status" value="1"/>
</dbReference>
<dbReference type="InterPro" id="IPR051604">
    <property type="entry name" value="Ergot_Alk_Oxidoreductase"/>
</dbReference>
<dbReference type="Gene3D" id="3.90.25.10">
    <property type="entry name" value="UDP-galactose 4-epimerase, domain 1"/>
    <property type="match status" value="1"/>
</dbReference>
<accession>A0A7Y9ZJ93</accession>
<dbReference type="RefSeq" id="WP_179649605.1">
    <property type="nucleotide sequence ID" value="NZ_JACBZM010000001.1"/>
</dbReference>
<gene>
    <name evidence="1" type="ORF">BJ993_002955</name>
</gene>
<name>A0A7Y9ZJ93_9ACTN</name>